<protein>
    <submittedName>
        <fullName evidence="2">Uncharacterized protein</fullName>
    </submittedName>
</protein>
<accession>W1PWE8</accession>
<evidence type="ECO:0000256" key="1">
    <source>
        <dbReference type="SAM" id="MobiDB-lite"/>
    </source>
</evidence>
<dbReference type="KEGG" id="atr:18440701"/>
<proteinExistence type="predicted"/>
<feature type="compositionally biased region" description="Polar residues" evidence="1">
    <location>
        <begin position="206"/>
        <end position="222"/>
    </location>
</feature>
<dbReference type="AlphaFoldDB" id="W1PWE8"/>
<feature type="region of interest" description="Disordered" evidence="1">
    <location>
        <begin position="1"/>
        <end position="25"/>
    </location>
</feature>
<sequence length="371" mass="40237">MDTKRKATETEDETEAEAPESKRLHPVILHLLENTDSGDENLVPINIPTEMDFISLLKQEISFSAIKPGGETSVPVIISGEKTTGSEQVPYTDQKEEVNVLEKETTMTEPVLKPLTELTDVSDQRRNLSNETGKVSDIGENAIPGDDRASDSDNGLVEAIKEGSDFGTKLTDSEEKFDSLSRDIKGIAVFCEGTPPESSVRARQISPESTFPSTKSPESSVEATEVDRDISFLAAAMAGASNDVTEKPQESGLTASESLESSTPVLISSDESGLSVTGLEGSGYPLGYLLEASDDELGLPPQYEASMDVLRSPMAVLDQEWRFCDEMDGGLEMFRYSFEDEMAGFEGEDSGFGTLFDHSDLMGRQETMPAL</sequence>
<dbReference type="PANTHER" id="PTHR34539">
    <property type="entry name" value="T6J4.11 PROTEIN"/>
    <property type="match status" value="1"/>
</dbReference>
<evidence type="ECO:0000313" key="3">
    <source>
        <dbReference type="Proteomes" id="UP000017836"/>
    </source>
</evidence>
<gene>
    <name evidence="2" type="ORF">AMTR_s00025p00168630</name>
</gene>
<name>W1PWE8_AMBTC</name>
<dbReference type="EMBL" id="KI392614">
    <property type="protein sequence ID" value="ERN12483.1"/>
    <property type="molecule type" value="Genomic_DNA"/>
</dbReference>
<feature type="region of interest" description="Disordered" evidence="1">
    <location>
        <begin position="194"/>
        <end position="222"/>
    </location>
</feature>
<dbReference type="HOGENOM" id="CLU_746694_0_0_1"/>
<dbReference type="PANTHER" id="PTHR34539:SF19">
    <property type="entry name" value="T6J4.11 PROTEIN"/>
    <property type="match status" value="1"/>
</dbReference>
<dbReference type="Proteomes" id="UP000017836">
    <property type="component" value="Unassembled WGS sequence"/>
</dbReference>
<reference evidence="3" key="1">
    <citation type="journal article" date="2013" name="Science">
        <title>The Amborella genome and the evolution of flowering plants.</title>
        <authorList>
            <consortium name="Amborella Genome Project"/>
        </authorList>
    </citation>
    <scope>NUCLEOTIDE SEQUENCE [LARGE SCALE GENOMIC DNA]</scope>
</reference>
<organism evidence="2 3">
    <name type="scientific">Amborella trichopoda</name>
    <dbReference type="NCBI Taxonomy" id="13333"/>
    <lineage>
        <taxon>Eukaryota</taxon>
        <taxon>Viridiplantae</taxon>
        <taxon>Streptophyta</taxon>
        <taxon>Embryophyta</taxon>
        <taxon>Tracheophyta</taxon>
        <taxon>Spermatophyta</taxon>
        <taxon>Magnoliopsida</taxon>
        <taxon>Amborellales</taxon>
        <taxon>Amborellaceae</taxon>
        <taxon>Amborella</taxon>
    </lineage>
</organism>
<keyword evidence="3" id="KW-1185">Reference proteome</keyword>
<evidence type="ECO:0000313" key="2">
    <source>
        <dbReference type="EMBL" id="ERN12483.1"/>
    </source>
</evidence>
<dbReference type="Gramene" id="ERN12483">
    <property type="protein sequence ID" value="ERN12483"/>
    <property type="gene ID" value="AMTR_s00025p00168630"/>
</dbReference>
<dbReference type="OrthoDB" id="781489at2759"/>
<feature type="region of interest" description="Disordered" evidence="1">
    <location>
        <begin position="241"/>
        <end position="260"/>
    </location>
</feature>
<feature type="compositionally biased region" description="Polar residues" evidence="1">
    <location>
        <begin position="251"/>
        <end position="260"/>
    </location>
</feature>